<evidence type="ECO:0000313" key="4">
    <source>
        <dbReference type="EMBL" id="VYU33507.1"/>
    </source>
</evidence>
<dbReference type="InterPro" id="IPR010426">
    <property type="entry name" value="MTTB_MeTrfase"/>
</dbReference>
<dbReference type="GO" id="GO:0008168">
    <property type="term" value="F:methyltransferase activity"/>
    <property type="evidence" value="ECO:0007669"/>
    <property type="project" value="UniProtKB-KW"/>
</dbReference>
<protein>
    <submittedName>
        <fullName evidence="4">Trimethylamine methyltransferase (MTTB)</fullName>
    </submittedName>
</protein>
<proteinExistence type="inferred from homology"/>
<dbReference type="GO" id="GO:0032259">
    <property type="term" value="P:methylation"/>
    <property type="evidence" value="ECO:0007669"/>
    <property type="project" value="UniProtKB-KW"/>
</dbReference>
<dbReference type="AlphaFoldDB" id="A0A6N3E723"/>
<evidence type="ECO:0000256" key="2">
    <source>
        <dbReference type="ARBA" id="ARBA00022603"/>
    </source>
</evidence>
<comment type="similarity">
    <text evidence="1">Belongs to the trimethylamine methyltransferase family.</text>
</comment>
<dbReference type="Gene3D" id="3.20.20.480">
    <property type="entry name" value="Trimethylamine methyltransferase-like"/>
    <property type="match status" value="1"/>
</dbReference>
<reference evidence="4" key="1">
    <citation type="submission" date="2019-11" db="EMBL/GenBank/DDBJ databases">
        <authorList>
            <person name="Feng L."/>
        </authorList>
    </citation>
    <scope>NUCLEOTIDE SEQUENCE</scope>
    <source>
        <strain evidence="4">ElimosumLFYP34</strain>
    </source>
</reference>
<dbReference type="GO" id="GO:0015948">
    <property type="term" value="P:methanogenesis"/>
    <property type="evidence" value="ECO:0007669"/>
    <property type="project" value="InterPro"/>
</dbReference>
<evidence type="ECO:0000256" key="3">
    <source>
        <dbReference type="ARBA" id="ARBA00022679"/>
    </source>
</evidence>
<keyword evidence="3 4" id="KW-0808">Transferase</keyword>
<sequence>MNFTYEPLTNKQVEAIHQATLDVLWQCGAEMNHPEILEVFKKHGAAVEGNIVKIPANLIEDAIKSTPASFILEGVDPKHSVKIGHNDHPIMAPNTCSPFMIDDDFTRRNATFDDLKNFFKLAQTSDVCELGSTLLVFPVENATQHESIMLPVYDYFTHCTKAMGLSNACVENVCMAQEILDVLIEQENVNKMYVSLCPISPLRFEENLLNTLIKAIEFRQPIECVPCSSAGMTGPLKAIDDTVLSNAENLALITLVQLMAPGLPMIYSVYSAITDMRTLQLSTGAPETFKMLAMCREMAKYYDIPFEMPSGGSDAKAFDVQAPMESTLGIVNAFATKTDTCTFMFGSLDTFNSASYRKFILDEETVRNVQAYVKPVDDLRDTTASLITRVGHHDTYVKNKDTLKNYRKEHHFPKFSHRMSHADYVKEHLSINDRLDKILKKRLEAYEKPAINKDKLKKLDAIRDKYL</sequence>
<dbReference type="EMBL" id="CACRTR010000009">
    <property type="protein sequence ID" value="VYU33507.1"/>
    <property type="molecule type" value="Genomic_DNA"/>
</dbReference>
<evidence type="ECO:0000256" key="1">
    <source>
        <dbReference type="ARBA" id="ARBA00007137"/>
    </source>
</evidence>
<dbReference type="Pfam" id="PF06253">
    <property type="entry name" value="MTTB"/>
    <property type="match status" value="1"/>
</dbReference>
<accession>A0A6N3E723</accession>
<gene>
    <name evidence="4" type="ORF">ELLFYP34_03279</name>
</gene>
<keyword evidence="2 4" id="KW-0489">Methyltransferase</keyword>
<name>A0A6N3E723_EUBLI</name>
<organism evidence="4">
    <name type="scientific">Eubacterium limosum</name>
    <dbReference type="NCBI Taxonomy" id="1736"/>
    <lineage>
        <taxon>Bacteria</taxon>
        <taxon>Bacillati</taxon>
        <taxon>Bacillota</taxon>
        <taxon>Clostridia</taxon>
        <taxon>Eubacteriales</taxon>
        <taxon>Eubacteriaceae</taxon>
        <taxon>Eubacterium</taxon>
    </lineage>
</organism>
<dbReference type="InterPro" id="IPR038601">
    <property type="entry name" value="MttB-like_sf"/>
</dbReference>